<evidence type="ECO:0000256" key="1">
    <source>
        <dbReference type="SAM" id="MobiDB-lite"/>
    </source>
</evidence>
<feature type="compositionally biased region" description="Basic and acidic residues" evidence="1">
    <location>
        <begin position="176"/>
        <end position="193"/>
    </location>
</feature>
<name>A0A7R9WP47_9STRA</name>
<feature type="transmembrane region" description="Helical" evidence="2">
    <location>
        <begin position="6"/>
        <end position="23"/>
    </location>
</feature>
<accession>A0A7R9WP47</accession>
<protein>
    <submittedName>
        <fullName evidence="3">Uncharacterized protein</fullName>
    </submittedName>
</protein>
<evidence type="ECO:0000256" key="2">
    <source>
        <dbReference type="SAM" id="Phobius"/>
    </source>
</evidence>
<feature type="region of interest" description="Disordered" evidence="1">
    <location>
        <begin position="169"/>
        <end position="212"/>
    </location>
</feature>
<organism evidence="3">
    <name type="scientific">Craspedostauros australis</name>
    <dbReference type="NCBI Taxonomy" id="1486917"/>
    <lineage>
        <taxon>Eukaryota</taxon>
        <taxon>Sar</taxon>
        <taxon>Stramenopiles</taxon>
        <taxon>Ochrophyta</taxon>
        <taxon>Bacillariophyta</taxon>
        <taxon>Bacillariophyceae</taxon>
        <taxon>Bacillariophycidae</taxon>
        <taxon>Naviculales</taxon>
        <taxon>Naviculaceae</taxon>
        <taxon>Craspedostauros</taxon>
    </lineage>
</organism>
<keyword evidence="2" id="KW-0812">Transmembrane</keyword>
<gene>
    <name evidence="3" type="ORF">CAUS1442_LOCUS1618</name>
</gene>
<dbReference type="AlphaFoldDB" id="A0A7R9WP47"/>
<evidence type="ECO:0000313" key="3">
    <source>
        <dbReference type="EMBL" id="CAD8329520.1"/>
    </source>
</evidence>
<reference evidence="3" key="1">
    <citation type="submission" date="2021-01" db="EMBL/GenBank/DDBJ databases">
        <authorList>
            <person name="Corre E."/>
            <person name="Pelletier E."/>
            <person name="Niang G."/>
            <person name="Scheremetjew M."/>
            <person name="Finn R."/>
            <person name="Kale V."/>
            <person name="Holt S."/>
            <person name="Cochrane G."/>
            <person name="Meng A."/>
            <person name="Brown T."/>
            <person name="Cohen L."/>
        </authorList>
    </citation>
    <scope>NUCLEOTIDE SEQUENCE</scope>
    <source>
        <strain evidence="3">CCMP3328</strain>
    </source>
</reference>
<keyword evidence="2" id="KW-1133">Transmembrane helix</keyword>
<feature type="compositionally biased region" description="Basic residues" evidence="1">
    <location>
        <begin position="194"/>
        <end position="204"/>
    </location>
</feature>
<sequence length="212" mass="23874">MVAGAIALIGSFLAAVLLVWYAAQLVKRARAQKADKLAAQSRAAIQDRDLEDGVVVKEVKEETDEDDSTDNESARDVIMNDAEIVESALTEENNNNRSTDDDGNTDVHKCASAACEICKAAKKYSVDFVHVGQSRLEDREFQTFLREVSLVRKEQSYIGDGYGYGYDDFDESYNQHAERGEPEVIRERSSSARRERKKRSRRSKQQQGSQRD</sequence>
<dbReference type="EMBL" id="HBEF01002613">
    <property type="protein sequence ID" value="CAD8329520.1"/>
    <property type="molecule type" value="Transcribed_RNA"/>
</dbReference>
<proteinExistence type="predicted"/>
<keyword evidence="2" id="KW-0472">Membrane</keyword>